<dbReference type="AlphaFoldDB" id="A0A5D0CKX7"/>
<dbReference type="GO" id="GO:0047580">
    <property type="term" value="F:4-hydroxyproline epimerase activity"/>
    <property type="evidence" value="ECO:0007669"/>
    <property type="project" value="TreeGrafter"/>
</dbReference>
<dbReference type="SUPFAM" id="SSF54506">
    <property type="entry name" value="Diaminopimelate epimerase-like"/>
    <property type="match status" value="1"/>
</dbReference>
<gene>
    <name evidence="2" type="ORF">FRY98_26740</name>
</gene>
<keyword evidence="3" id="KW-1185">Reference proteome</keyword>
<dbReference type="Pfam" id="PF05544">
    <property type="entry name" value="Pro_racemase"/>
    <property type="match status" value="1"/>
</dbReference>
<dbReference type="InterPro" id="IPR008794">
    <property type="entry name" value="Pro_racemase_fam"/>
</dbReference>
<evidence type="ECO:0000313" key="3">
    <source>
        <dbReference type="Proteomes" id="UP000325218"/>
    </source>
</evidence>
<dbReference type="PIRSF" id="PIRSF029792">
    <property type="entry name" value="Pro_racemase"/>
    <property type="match status" value="1"/>
</dbReference>
<dbReference type="Gene3D" id="3.10.310.10">
    <property type="entry name" value="Diaminopimelate Epimerase, Chain A, domain 1"/>
    <property type="match status" value="2"/>
</dbReference>
<sequence length="344" mass="37578">MVRRLDMDITKWYAAIDTHCCGEPLRIITGGLPPMEGATMRDKSLFFEWHFASARKWLLTEPRGHFGLRGAVVTAPVTKEARFGLLFLHQEGHSSINVPGIISAVTAWLDTGQLDPAEAAKGIRIDCPAGTVRAYAEWEEEELRAVSVECVPCFVLAEQLMLTVQGVEVKADLAFSGECYAVVDADEIGLDFAGEAALHKIQEWGSLILEAVTNRLNMEHSRLDWGSGMYGVFFYRRENPDSGGRLYRSTAVFAGEQLDRSPGGAGACAHMAVLWSRGLLAQGERVTYIGITGTEVHAMILKETEAYGNKSAVVPRITGSGHILGFMNLVLDPSDPLADGFVVY</sequence>
<comment type="similarity">
    <text evidence="1">Belongs to the proline racemase family.</text>
</comment>
<dbReference type="PANTHER" id="PTHR33442">
    <property type="entry name" value="TRANS-3-HYDROXY-L-PROLINE DEHYDRATASE"/>
    <property type="match status" value="1"/>
</dbReference>
<dbReference type="OrthoDB" id="181267at2"/>
<dbReference type="PANTHER" id="PTHR33442:SF1">
    <property type="entry name" value="TRANS-3-HYDROXY-L-PROLINE DEHYDRATASE"/>
    <property type="match status" value="1"/>
</dbReference>
<organism evidence="2 3">
    <name type="scientific">Paenibacillus faecis</name>
    <dbReference type="NCBI Taxonomy" id="862114"/>
    <lineage>
        <taxon>Bacteria</taxon>
        <taxon>Bacillati</taxon>
        <taxon>Bacillota</taxon>
        <taxon>Bacilli</taxon>
        <taxon>Bacillales</taxon>
        <taxon>Paenibacillaceae</taxon>
        <taxon>Paenibacillus</taxon>
    </lineage>
</organism>
<protein>
    <submittedName>
        <fullName evidence="2">Proline racemase</fullName>
    </submittedName>
</protein>
<name>A0A5D0CKX7_9BACL</name>
<proteinExistence type="inferred from homology"/>
<accession>A0A5D0CKX7</accession>
<reference evidence="2 3" key="1">
    <citation type="submission" date="2019-08" db="EMBL/GenBank/DDBJ databases">
        <title>Genome sequencing of Paenibacillus faecis DSM 23593(T).</title>
        <authorList>
            <person name="Kook J.-K."/>
            <person name="Park S.-N."/>
            <person name="Lim Y.K."/>
        </authorList>
    </citation>
    <scope>NUCLEOTIDE SEQUENCE [LARGE SCALE GENOMIC DNA]</scope>
    <source>
        <strain evidence="2 3">DSM 23593</strain>
    </source>
</reference>
<evidence type="ECO:0000256" key="1">
    <source>
        <dbReference type="ARBA" id="ARBA00007529"/>
    </source>
</evidence>
<dbReference type="EMBL" id="VSDO01000006">
    <property type="protein sequence ID" value="TYA10190.1"/>
    <property type="molecule type" value="Genomic_DNA"/>
</dbReference>
<evidence type="ECO:0000313" key="2">
    <source>
        <dbReference type="EMBL" id="TYA10190.1"/>
    </source>
</evidence>
<dbReference type="Proteomes" id="UP000325218">
    <property type="component" value="Unassembled WGS sequence"/>
</dbReference>
<dbReference type="SFLD" id="SFLDS00028">
    <property type="entry name" value="Proline_Racemase"/>
    <property type="match status" value="1"/>
</dbReference>
<comment type="caution">
    <text evidence="2">The sequence shown here is derived from an EMBL/GenBank/DDBJ whole genome shotgun (WGS) entry which is preliminary data.</text>
</comment>